<organism evidence="1 2">
    <name type="scientific">Luoshenia tenuis</name>
    <dbReference type="NCBI Taxonomy" id="2763654"/>
    <lineage>
        <taxon>Bacteria</taxon>
        <taxon>Bacillati</taxon>
        <taxon>Bacillota</taxon>
        <taxon>Clostridia</taxon>
        <taxon>Christensenellales</taxon>
        <taxon>Christensenellaceae</taxon>
        <taxon>Luoshenia</taxon>
    </lineage>
</organism>
<dbReference type="InterPro" id="IPR050583">
    <property type="entry name" value="Mycobacterial_A85_antigen"/>
</dbReference>
<dbReference type="GO" id="GO:0016747">
    <property type="term" value="F:acyltransferase activity, transferring groups other than amino-acyl groups"/>
    <property type="evidence" value="ECO:0007669"/>
    <property type="project" value="TreeGrafter"/>
</dbReference>
<dbReference type="EMBL" id="JACRSO010000004">
    <property type="protein sequence ID" value="MBC8529679.1"/>
    <property type="molecule type" value="Genomic_DNA"/>
</dbReference>
<dbReference type="Proteomes" id="UP000654279">
    <property type="component" value="Unassembled WGS sequence"/>
</dbReference>
<dbReference type="GO" id="GO:0016787">
    <property type="term" value="F:hydrolase activity"/>
    <property type="evidence" value="ECO:0007669"/>
    <property type="project" value="UniProtKB-KW"/>
</dbReference>
<protein>
    <submittedName>
        <fullName evidence="1">Alpha/beta fold hydrolase</fullName>
    </submittedName>
</protein>
<keyword evidence="2" id="KW-1185">Reference proteome</keyword>
<dbReference type="RefSeq" id="WP_249285504.1">
    <property type="nucleotide sequence ID" value="NZ_JACRSO010000004.1"/>
</dbReference>
<dbReference type="PANTHER" id="PTHR48098">
    <property type="entry name" value="ENTEROCHELIN ESTERASE-RELATED"/>
    <property type="match status" value="1"/>
</dbReference>
<sequence>MAILRLTLRSQALRASTDVNIIYPLRRQTFGDPEGRKVTYAPIPEKFKVLYLVHGGGDNYSDWLTRTRIADLAEARDLLVVMPSIRDFTSSRADADYYAYLSQELPAYLQRMLPISNRREDTFIAGLSMGGYFSYRIALNHPERYACAGSLSSPLDIVADLRARHTGSRTLVPADSLIGTDREIRFLVERNLAQGNPMPRLFSACGTEDFTYEINCDMRDFFRAKGLDHTYMEGPGVHNWDFWSAYIERLLEWLPVEKLPEAPHHFQKRGK</sequence>
<proteinExistence type="predicted"/>
<evidence type="ECO:0000313" key="1">
    <source>
        <dbReference type="EMBL" id="MBC8529679.1"/>
    </source>
</evidence>
<reference evidence="1" key="1">
    <citation type="submission" date="2020-08" db="EMBL/GenBank/DDBJ databases">
        <title>Genome public.</title>
        <authorList>
            <person name="Liu C."/>
            <person name="Sun Q."/>
        </authorList>
    </citation>
    <scope>NUCLEOTIDE SEQUENCE</scope>
    <source>
        <strain evidence="1">NSJ-44</strain>
    </source>
</reference>
<keyword evidence="1" id="KW-0378">Hydrolase</keyword>
<dbReference type="PANTHER" id="PTHR48098:SF1">
    <property type="entry name" value="DIACYLGLYCEROL ACYLTRANSFERASE_MYCOLYLTRANSFERASE AG85A"/>
    <property type="match status" value="1"/>
</dbReference>
<name>A0A926D2C8_9FIRM</name>
<dbReference type="InterPro" id="IPR029058">
    <property type="entry name" value="AB_hydrolase_fold"/>
</dbReference>
<dbReference type="AlphaFoldDB" id="A0A926D2C8"/>
<evidence type="ECO:0000313" key="2">
    <source>
        <dbReference type="Proteomes" id="UP000654279"/>
    </source>
</evidence>
<gene>
    <name evidence="1" type="ORF">H8699_09590</name>
</gene>
<dbReference type="InterPro" id="IPR000801">
    <property type="entry name" value="Esterase-like"/>
</dbReference>
<dbReference type="SUPFAM" id="SSF53474">
    <property type="entry name" value="alpha/beta-Hydrolases"/>
    <property type="match status" value="1"/>
</dbReference>
<comment type="caution">
    <text evidence="1">The sequence shown here is derived from an EMBL/GenBank/DDBJ whole genome shotgun (WGS) entry which is preliminary data.</text>
</comment>
<dbReference type="Gene3D" id="3.40.50.1820">
    <property type="entry name" value="alpha/beta hydrolase"/>
    <property type="match status" value="1"/>
</dbReference>
<accession>A0A926D2C8</accession>
<dbReference type="Pfam" id="PF00756">
    <property type="entry name" value="Esterase"/>
    <property type="match status" value="1"/>
</dbReference>